<evidence type="ECO:0000313" key="3">
    <source>
        <dbReference type="Proteomes" id="UP001500390"/>
    </source>
</evidence>
<protein>
    <submittedName>
        <fullName evidence="2">VOC family protein</fullName>
    </submittedName>
</protein>
<dbReference type="PANTHER" id="PTHR35908">
    <property type="entry name" value="HYPOTHETICAL FUSION PROTEIN"/>
    <property type="match status" value="1"/>
</dbReference>
<gene>
    <name evidence="2" type="ORF">GCM10023153_23190</name>
</gene>
<evidence type="ECO:0000259" key="1">
    <source>
        <dbReference type="Pfam" id="PF18029"/>
    </source>
</evidence>
<dbReference type="EMBL" id="BAABFX010000032">
    <property type="protein sequence ID" value="GAA4398371.1"/>
    <property type="molecule type" value="Genomic_DNA"/>
</dbReference>
<dbReference type="InterPro" id="IPR041581">
    <property type="entry name" value="Glyoxalase_6"/>
</dbReference>
<dbReference type="CDD" id="cd06587">
    <property type="entry name" value="VOC"/>
    <property type="match status" value="1"/>
</dbReference>
<organism evidence="2 3">
    <name type="scientific">Ornithinibacter aureus</name>
    <dbReference type="NCBI Taxonomy" id="622664"/>
    <lineage>
        <taxon>Bacteria</taxon>
        <taxon>Bacillati</taxon>
        <taxon>Actinomycetota</taxon>
        <taxon>Actinomycetes</taxon>
        <taxon>Micrococcales</taxon>
        <taxon>Intrasporangiaceae</taxon>
        <taxon>Ornithinibacter</taxon>
    </lineage>
</organism>
<keyword evidence="3" id="KW-1185">Reference proteome</keyword>
<dbReference type="Gene3D" id="3.10.180.10">
    <property type="entry name" value="2,3-Dihydroxybiphenyl 1,2-Dioxygenase, domain 1"/>
    <property type="match status" value="1"/>
</dbReference>
<dbReference type="SUPFAM" id="SSF54593">
    <property type="entry name" value="Glyoxalase/Bleomycin resistance protein/Dihydroxybiphenyl dioxygenase"/>
    <property type="match status" value="1"/>
</dbReference>
<evidence type="ECO:0000313" key="2">
    <source>
        <dbReference type="EMBL" id="GAA4398371.1"/>
    </source>
</evidence>
<dbReference type="Pfam" id="PF18029">
    <property type="entry name" value="Glyoxalase_6"/>
    <property type="match status" value="1"/>
</dbReference>
<reference evidence="3" key="1">
    <citation type="journal article" date="2019" name="Int. J. Syst. Evol. Microbiol.">
        <title>The Global Catalogue of Microorganisms (GCM) 10K type strain sequencing project: providing services to taxonomists for standard genome sequencing and annotation.</title>
        <authorList>
            <consortium name="The Broad Institute Genomics Platform"/>
            <consortium name="The Broad Institute Genome Sequencing Center for Infectious Disease"/>
            <person name="Wu L."/>
            <person name="Ma J."/>
        </authorList>
    </citation>
    <scope>NUCLEOTIDE SEQUENCE [LARGE SCALE GENOMIC DNA]</scope>
    <source>
        <strain evidence="3">JCM 17738</strain>
    </source>
</reference>
<dbReference type="RefSeq" id="WP_159901983.1">
    <property type="nucleotide sequence ID" value="NZ_BAABFX010000032.1"/>
</dbReference>
<dbReference type="Proteomes" id="UP001500390">
    <property type="component" value="Unassembled WGS sequence"/>
</dbReference>
<accession>A0ABP8JZG9</accession>
<name>A0ABP8JZG9_9MICO</name>
<feature type="domain" description="Glyoxalase-like" evidence="1">
    <location>
        <begin position="8"/>
        <end position="122"/>
    </location>
</feature>
<sequence length="141" mass="15358">MTARVAHTTVDCRDAFALSQWWKGVLDYVDVEGDPNLPGHEECMIVSPDGAHRLLFIEVPEDKTVKNRLHLDLEPVEGSRDDELARLLSHGAVEVADHRGQYGPGTGWVVLADPEGNEFCILRTLAEREGAAGADGLVEGS</sequence>
<comment type="caution">
    <text evidence="2">The sequence shown here is derived from an EMBL/GenBank/DDBJ whole genome shotgun (WGS) entry which is preliminary data.</text>
</comment>
<dbReference type="InterPro" id="IPR029068">
    <property type="entry name" value="Glyas_Bleomycin-R_OHBP_Dase"/>
</dbReference>
<proteinExistence type="predicted"/>
<dbReference type="PANTHER" id="PTHR35908:SF1">
    <property type="entry name" value="CONSERVED PROTEIN"/>
    <property type="match status" value="1"/>
</dbReference>